<name>A0A8B2NQK6_9HYPH</name>
<dbReference type="SUPFAM" id="SSF52738">
    <property type="entry name" value="Methylesterase CheB, C-terminal domain"/>
    <property type="match status" value="1"/>
</dbReference>
<feature type="domain" description="CheB-type methylesterase" evidence="9">
    <location>
        <begin position="208"/>
        <end position="400"/>
    </location>
</feature>
<feature type="active site" evidence="6">
    <location>
        <position position="246"/>
    </location>
</feature>
<dbReference type="GO" id="GO:0005737">
    <property type="term" value="C:cytoplasm"/>
    <property type="evidence" value="ECO:0007669"/>
    <property type="project" value="InterPro"/>
</dbReference>
<evidence type="ECO:0000259" key="9">
    <source>
        <dbReference type="PROSITE" id="PS50122"/>
    </source>
</evidence>
<dbReference type="Gene3D" id="3.40.50.2300">
    <property type="match status" value="1"/>
</dbReference>
<dbReference type="Pfam" id="PF00072">
    <property type="entry name" value="Response_reg"/>
    <property type="match status" value="1"/>
</dbReference>
<evidence type="ECO:0000256" key="1">
    <source>
        <dbReference type="ARBA" id="ARBA00022490"/>
    </source>
</evidence>
<keyword evidence="2 6" id="KW-0145">Chemotaxis</keyword>
<evidence type="ECO:0000313" key="11">
    <source>
        <dbReference type="Proteomes" id="UP000249590"/>
    </source>
</evidence>
<dbReference type="PROSITE" id="PS50110">
    <property type="entry name" value="RESPONSE_REGULATORY"/>
    <property type="match status" value="1"/>
</dbReference>
<dbReference type="InterPro" id="IPR035909">
    <property type="entry name" value="CheB_C"/>
</dbReference>
<comment type="caution">
    <text evidence="10">The sequence shown here is derived from an EMBL/GenBank/DDBJ whole genome shotgun (WGS) entry which is preliminary data.</text>
</comment>
<dbReference type="AlphaFoldDB" id="A0A8B2NQK6"/>
<dbReference type="InterPro" id="IPR001789">
    <property type="entry name" value="Sig_transdc_resp-reg_receiver"/>
</dbReference>
<accession>A0A8B2NQK6</accession>
<protein>
    <recommendedName>
        <fullName evidence="4">protein-glutamate methylesterase</fullName>
        <ecNumber evidence="4">3.1.1.61</ecNumber>
    </recommendedName>
</protein>
<dbReference type="InterPro" id="IPR008248">
    <property type="entry name" value="CheB-like"/>
</dbReference>
<evidence type="ECO:0000256" key="5">
    <source>
        <dbReference type="ARBA" id="ARBA00048267"/>
    </source>
</evidence>
<gene>
    <name evidence="10" type="ORF">DLJ53_26725</name>
</gene>
<dbReference type="PANTHER" id="PTHR42872">
    <property type="entry name" value="PROTEIN-GLUTAMATE METHYLESTERASE/PROTEIN-GLUTAMINE GLUTAMINASE"/>
    <property type="match status" value="1"/>
</dbReference>
<keyword evidence="1" id="KW-0963">Cytoplasm</keyword>
<keyword evidence="11" id="KW-1185">Reference proteome</keyword>
<dbReference type="GO" id="GO:0000156">
    <property type="term" value="F:phosphorelay response regulator activity"/>
    <property type="evidence" value="ECO:0007669"/>
    <property type="project" value="InterPro"/>
</dbReference>
<dbReference type="CDD" id="cd16432">
    <property type="entry name" value="CheB_Rec"/>
    <property type="match status" value="1"/>
</dbReference>
<evidence type="ECO:0000256" key="4">
    <source>
        <dbReference type="ARBA" id="ARBA00039140"/>
    </source>
</evidence>
<evidence type="ECO:0000256" key="2">
    <source>
        <dbReference type="ARBA" id="ARBA00022500"/>
    </source>
</evidence>
<dbReference type="SMART" id="SM00448">
    <property type="entry name" value="REC"/>
    <property type="match status" value="1"/>
</dbReference>
<dbReference type="PROSITE" id="PS50122">
    <property type="entry name" value="CHEB"/>
    <property type="match status" value="1"/>
</dbReference>
<dbReference type="EMBL" id="QHHQ01000007">
    <property type="protein sequence ID" value="RAH98305.1"/>
    <property type="molecule type" value="Genomic_DNA"/>
</dbReference>
<dbReference type="Pfam" id="PF01339">
    <property type="entry name" value="CheB_methylest"/>
    <property type="match status" value="1"/>
</dbReference>
<keyword evidence="3 6" id="KW-0378">Hydrolase</keyword>
<feature type="active site" evidence="6">
    <location>
        <position position="342"/>
    </location>
</feature>
<evidence type="ECO:0000313" key="10">
    <source>
        <dbReference type="EMBL" id="RAH98305.1"/>
    </source>
</evidence>
<proteinExistence type="predicted"/>
<feature type="domain" description="Response regulatory" evidence="8">
    <location>
        <begin position="15"/>
        <end position="131"/>
    </location>
</feature>
<dbReference type="PANTHER" id="PTHR42872:SF6">
    <property type="entry name" value="PROTEIN-GLUTAMATE METHYLESTERASE_PROTEIN-GLUTAMINE GLUTAMINASE"/>
    <property type="match status" value="1"/>
</dbReference>
<dbReference type="PIRSF" id="PIRSF000876">
    <property type="entry name" value="RR_chemtxs_CheB"/>
    <property type="match status" value="1"/>
</dbReference>
<dbReference type="Gene3D" id="3.40.50.180">
    <property type="entry name" value="Methylesterase CheB, C-terminal domain"/>
    <property type="match status" value="1"/>
</dbReference>
<organism evidence="10 11">
    <name type="scientific">Acuticoccus sediminis</name>
    <dbReference type="NCBI Taxonomy" id="2184697"/>
    <lineage>
        <taxon>Bacteria</taxon>
        <taxon>Pseudomonadati</taxon>
        <taxon>Pseudomonadota</taxon>
        <taxon>Alphaproteobacteria</taxon>
        <taxon>Hyphomicrobiales</taxon>
        <taxon>Amorphaceae</taxon>
        <taxon>Acuticoccus</taxon>
    </lineage>
</organism>
<keyword evidence="7" id="KW-0597">Phosphoprotein</keyword>
<dbReference type="GO" id="GO:0008984">
    <property type="term" value="F:protein-glutamate methylesterase activity"/>
    <property type="evidence" value="ECO:0007669"/>
    <property type="project" value="UniProtKB-EC"/>
</dbReference>
<dbReference type="InterPro" id="IPR011006">
    <property type="entry name" value="CheY-like_superfamily"/>
</dbReference>
<evidence type="ECO:0000256" key="7">
    <source>
        <dbReference type="PROSITE-ProRule" id="PRU00169"/>
    </source>
</evidence>
<evidence type="ECO:0000256" key="3">
    <source>
        <dbReference type="ARBA" id="ARBA00022801"/>
    </source>
</evidence>
<dbReference type="GO" id="GO:0006935">
    <property type="term" value="P:chemotaxis"/>
    <property type="evidence" value="ECO:0007669"/>
    <property type="project" value="UniProtKB-UniRule"/>
</dbReference>
<feature type="active site" evidence="6">
    <location>
        <position position="218"/>
    </location>
</feature>
<evidence type="ECO:0000256" key="6">
    <source>
        <dbReference type="PROSITE-ProRule" id="PRU00050"/>
    </source>
</evidence>
<dbReference type="EC" id="3.1.1.61" evidence="4"/>
<reference evidence="10 11" key="1">
    <citation type="submission" date="2018-05" db="EMBL/GenBank/DDBJ databases">
        <title>Acuticoccus sediminis sp. nov., isolated from deep-sea sediment of Indian Ocean.</title>
        <authorList>
            <person name="Liu X."/>
            <person name="Lai Q."/>
            <person name="Du Y."/>
            <person name="Sun F."/>
            <person name="Zhang X."/>
            <person name="Wang S."/>
            <person name="Shao Z."/>
        </authorList>
    </citation>
    <scope>NUCLEOTIDE SEQUENCE [LARGE SCALE GENOMIC DNA]</scope>
    <source>
        <strain evidence="10 11">PTG4-2</strain>
    </source>
</reference>
<dbReference type="Proteomes" id="UP000249590">
    <property type="component" value="Unassembled WGS sequence"/>
</dbReference>
<evidence type="ECO:0000259" key="8">
    <source>
        <dbReference type="PROSITE" id="PS50110"/>
    </source>
</evidence>
<sequence length="401" mass="41781">MIQAARMAPDQERKRLQLLAHSAALRTALRRALNHSNYALTPDAVGPSDVKRAFDEARPDCLVLDTELPGLRGLGLLQQIARADPRLPIVVVAPEAEMAQMRTEAVEKGAIGVISKPASDEPFALRPVATAVIDMLDAQFGFKTRQRHSHGAPSIVSAPKPTVTSIAGPRFDAPGTGRADTALRTAAAPPRVAGATAAPTRQPRVHRPPPQVLVVASSTGGPQALITLFSGVNPAVVTVPVLIVQHMPAAFTPILAEHITRATAWTALEAKSDEPLVPGEIRIAPGGHHMVVCNAGGAKRLKLTDTEPVNFCRPSADVLFVSAAEVFGRGVLGVILTGMGNDGCQGAKVINAAGGAIYAQDKETSVVWGMPGAAVGAGVADRVFPLPEIAPAVQAAMKGVY</sequence>
<comment type="catalytic activity">
    <reaction evidence="5">
        <text>[protein]-L-glutamate 5-O-methyl ester + H2O = L-glutamyl-[protein] + methanol + H(+)</text>
        <dbReference type="Rhea" id="RHEA:23236"/>
        <dbReference type="Rhea" id="RHEA-COMP:10208"/>
        <dbReference type="Rhea" id="RHEA-COMP:10311"/>
        <dbReference type="ChEBI" id="CHEBI:15377"/>
        <dbReference type="ChEBI" id="CHEBI:15378"/>
        <dbReference type="ChEBI" id="CHEBI:17790"/>
        <dbReference type="ChEBI" id="CHEBI:29973"/>
        <dbReference type="ChEBI" id="CHEBI:82795"/>
        <dbReference type="EC" id="3.1.1.61"/>
    </reaction>
</comment>
<dbReference type="InterPro" id="IPR000673">
    <property type="entry name" value="Sig_transdc_resp-reg_Me-estase"/>
</dbReference>
<dbReference type="SUPFAM" id="SSF52172">
    <property type="entry name" value="CheY-like"/>
    <property type="match status" value="1"/>
</dbReference>
<feature type="modified residue" description="4-aspartylphosphate" evidence="7">
    <location>
        <position position="65"/>
    </location>
</feature>